<sequence length="87" mass="9768">MLGVFSYFSSSTRGQGNHSDLLAGSEGPYYHEYSLRASSPTRKQDWKVGPMTADYGMTLLFEREKPTRYLIGLIRAKTEEACLLGDI</sequence>
<reference evidence="1" key="2">
    <citation type="submission" date="2023-01" db="EMBL/GenBank/DDBJ databases">
        <authorList>
            <person name="Petersen C."/>
        </authorList>
    </citation>
    <scope>NUCLEOTIDE SEQUENCE</scope>
    <source>
        <strain evidence="1">IBT 15450</strain>
    </source>
</reference>
<accession>A0AAD6ILB9</accession>
<comment type="caution">
    <text evidence="1">The sequence shown here is derived from an EMBL/GenBank/DDBJ whole genome shotgun (WGS) entry which is preliminary data.</text>
</comment>
<organism evidence="1 2">
    <name type="scientific">Penicillium canescens</name>
    <dbReference type="NCBI Taxonomy" id="5083"/>
    <lineage>
        <taxon>Eukaryota</taxon>
        <taxon>Fungi</taxon>
        <taxon>Dikarya</taxon>
        <taxon>Ascomycota</taxon>
        <taxon>Pezizomycotina</taxon>
        <taxon>Eurotiomycetes</taxon>
        <taxon>Eurotiomycetidae</taxon>
        <taxon>Eurotiales</taxon>
        <taxon>Aspergillaceae</taxon>
        <taxon>Penicillium</taxon>
    </lineage>
</organism>
<dbReference type="AlphaFoldDB" id="A0AAD6ILB9"/>
<dbReference type="Proteomes" id="UP001219568">
    <property type="component" value="Unassembled WGS sequence"/>
</dbReference>
<gene>
    <name evidence="1" type="ORF">N7460_003145</name>
</gene>
<dbReference type="EMBL" id="JAQJZL010000002">
    <property type="protein sequence ID" value="KAJ6052611.1"/>
    <property type="molecule type" value="Genomic_DNA"/>
</dbReference>
<evidence type="ECO:0000313" key="2">
    <source>
        <dbReference type="Proteomes" id="UP001219568"/>
    </source>
</evidence>
<reference evidence="1" key="1">
    <citation type="journal article" date="2023" name="IMA Fungus">
        <title>Comparative genomic study of the Penicillium genus elucidates a diverse pangenome and 15 lateral gene transfer events.</title>
        <authorList>
            <person name="Petersen C."/>
            <person name="Sorensen T."/>
            <person name="Nielsen M.R."/>
            <person name="Sondergaard T.E."/>
            <person name="Sorensen J.L."/>
            <person name="Fitzpatrick D.A."/>
            <person name="Frisvad J.C."/>
            <person name="Nielsen K.L."/>
        </authorList>
    </citation>
    <scope>NUCLEOTIDE SEQUENCE</scope>
    <source>
        <strain evidence="1">IBT 15450</strain>
    </source>
</reference>
<keyword evidence="2" id="KW-1185">Reference proteome</keyword>
<proteinExistence type="predicted"/>
<name>A0AAD6ILB9_PENCN</name>
<protein>
    <submittedName>
        <fullName evidence="1">Uncharacterized protein</fullName>
    </submittedName>
</protein>
<evidence type="ECO:0000313" key="1">
    <source>
        <dbReference type="EMBL" id="KAJ6052611.1"/>
    </source>
</evidence>